<keyword evidence="7" id="KW-1185">Reference proteome</keyword>
<keyword evidence="1" id="KW-0805">Transcription regulation</keyword>
<dbReference type="InterPro" id="IPR029016">
    <property type="entry name" value="GAF-like_dom_sf"/>
</dbReference>
<dbReference type="PROSITE" id="PS51077">
    <property type="entry name" value="HTH_ICLR"/>
    <property type="match status" value="1"/>
</dbReference>
<dbReference type="GO" id="GO:0003700">
    <property type="term" value="F:DNA-binding transcription factor activity"/>
    <property type="evidence" value="ECO:0007669"/>
    <property type="project" value="TreeGrafter"/>
</dbReference>
<dbReference type="PANTHER" id="PTHR30136:SF35">
    <property type="entry name" value="HTH-TYPE TRANSCRIPTIONAL REGULATOR RV1719"/>
    <property type="match status" value="1"/>
</dbReference>
<dbReference type="InterPro" id="IPR050707">
    <property type="entry name" value="HTH_MetabolicPath_Reg"/>
</dbReference>
<evidence type="ECO:0000259" key="5">
    <source>
        <dbReference type="PROSITE" id="PS51078"/>
    </source>
</evidence>
<reference evidence="6 7" key="1">
    <citation type="submission" date="2016-10" db="EMBL/GenBank/DDBJ databases">
        <authorList>
            <person name="de Groot N.N."/>
        </authorList>
    </citation>
    <scope>NUCLEOTIDE SEQUENCE [LARGE SCALE GENOMIC DNA]</scope>
    <source>
        <strain evidence="6 7">DSM 21632</strain>
    </source>
</reference>
<evidence type="ECO:0000256" key="1">
    <source>
        <dbReference type="ARBA" id="ARBA00023015"/>
    </source>
</evidence>
<dbReference type="InterPro" id="IPR036390">
    <property type="entry name" value="WH_DNA-bd_sf"/>
</dbReference>
<proteinExistence type="predicted"/>
<gene>
    <name evidence="6" type="ORF">SAMN05192534_10239</name>
</gene>
<dbReference type="OrthoDB" id="2288166at2"/>
<dbReference type="AlphaFoldDB" id="A0A1G8A6J0"/>
<dbReference type="InterPro" id="IPR014757">
    <property type="entry name" value="Tscrpt_reg_IclR_C"/>
</dbReference>
<dbReference type="PROSITE" id="PS51078">
    <property type="entry name" value="ICLR_ED"/>
    <property type="match status" value="1"/>
</dbReference>
<feature type="domain" description="IclR-ED" evidence="5">
    <location>
        <begin position="77"/>
        <end position="254"/>
    </location>
</feature>
<dbReference type="InterPro" id="IPR005471">
    <property type="entry name" value="Tscrpt_reg_IclR_N"/>
</dbReference>
<dbReference type="EMBL" id="FNDK01000002">
    <property type="protein sequence ID" value="SDH16476.1"/>
    <property type="molecule type" value="Genomic_DNA"/>
</dbReference>
<keyword evidence="2" id="KW-0238">DNA-binding</keyword>
<dbReference type="Gene3D" id="3.30.450.40">
    <property type="match status" value="1"/>
</dbReference>
<dbReference type="STRING" id="568899.SAMN05192534_10239"/>
<dbReference type="SMART" id="SM00346">
    <property type="entry name" value="HTH_ICLR"/>
    <property type="match status" value="1"/>
</dbReference>
<dbReference type="SUPFAM" id="SSF55781">
    <property type="entry name" value="GAF domain-like"/>
    <property type="match status" value="1"/>
</dbReference>
<organism evidence="6 7">
    <name type="scientific">Alteribacillus persepolensis</name>
    <dbReference type="NCBI Taxonomy" id="568899"/>
    <lineage>
        <taxon>Bacteria</taxon>
        <taxon>Bacillati</taxon>
        <taxon>Bacillota</taxon>
        <taxon>Bacilli</taxon>
        <taxon>Bacillales</taxon>
        <taxon>Bacillaceae</taxon>
        <taxon>Alteribacillus</taxon>
    </lineage>
</organism>
<evidence type="ECO:0000256" key="2">
    <source>
        <dbReference type="ARBA" id="ARBA00023125"/>
    </source>
</evidence>
<evidence type="ECO:0000313" key="7">
    <source>
        <dbReference type="Proteomes" id="UP000199163"/>
    </source>
</evidence>
<feature type="domain" description="HTH iclR-type" evidence="4">
    <location>
        <begin position="14"/>
        <end position="76"/>
    </location>
</feature>
<dbReference type="RefSeq" id="WP_091271220.1">
    <property type="nucleotide sequence ID" value="NZ_FNDK01000002.1"/>
</dbReference>
<dbReference type="PANTHER" id="PTHR30136">
    <property type="entry name" value="HELIX-TURN-HELIX TRANSCRIPTIONAL REGULATOR, ICLR FAMILY"/>
    <property type="match status" value="1"/>
</dbReference>
<protein>
    <submittedName>
        <fullName evidence="6">Transcriptional regulator, IclR family</fullName>
    </submittedName>
</protein>
<dbReference type="Pfam" id="PF09339">
    <property type="entry name" value="HTH_IclR"/>
    <property type="match status" value="1"/>
</dbReference>
<evidence type="ECO:0000256" key="3">
    <source>
        <dbReference type="ARBA" id="ARBA00023163"/>
    </source>
</evidence>
<keyword evidence="3" id="KW-0804">Transcription</keyword>
<dbReference type="Pfam" id="PF01614">
    <property type="entry name" value="IclR_C"/>
    <property type="match status" value="1"/>
</dbReference>
<dbReference type="Proteomes" id="UP000199163">
    <property type="component" value="Unassembled WGS sequence"/>
</dbReference>
<dbReference type="GO" id="GO:0003677">
    <property type="term" value="F:DNA binding"/>
    <property type="evidence" value="ECO:0007669"/>
    <property type="project" value="UniProtKB-KW"/>
</dbReference>
<accession>A0A1G8A6J0</accession>
<sequence>MDYTKKTFKKAEMIQSLQVGLSIIEVISQKNRPLKYNDIYKELSISKNNLYKYLNTLTALGMLHRNPFSGEYFIGPKLAEYGFQAIDQENIIEQITPYLKQLRDETNETVLYACNTEQGPLVVKMLHNTQTLNVGAQIGTRLPLFSSTGKLVYTYPTEIMEEWKKEEFAKLDKTQQEELLTDQAHIEQHRVAFASEPITPSVSSVAVPILNFNQFVVGTVTVVGFTHRIPQTLDDPMTQFIKQKGMEMSSFLETSHT</sequence>
<name>A0A1G8A6J0_9BACI</name>
<dbReference type="SUPFAM" id="SSF46785">
    <property type="entry name" value="Winged helix' DNA-binding domain"/>
    <property type="match status" value="1"/>
</dbReference>
<evidence type="ECO:0000313" key="6">
    <source>
        <dbReference type="EMBL" id="SDH16476.1"/>
    </source>
</evidence>
<evidence type="ECO:0000259" key="4">
    <source>
        <dbReference type="PROSITE" id="PS51077"/>
    </source>
</evidence>
<dbReference type="GO" id="GO:0045892">
    <property type="term" value="P:negative regulation of DNA-templated transcription"/>
    <property type="evidence" value="ECO:0007669"/>
    <property type="project" value="UniProtKB-ARBA"/>
</dbReference>
<dbReference type="InterPro" id="IPR036388">
    <property type="entry name" value="WH-like_DNA-bd_sf"/>
</dbReference>
<dbReference type="Gene3D" id="1.10.10.10">
    <property type="entry name" value="Winged helix-like DNA-binding domain superfamily/Winged helix DNA-binding domain"/>
    <property type="match status" value="1"/>
</dbReference>